<evidence type="ECO:0000313" key="4">
    <source>
        <dbReference type="EMBL" id="TSJ76430.1"/>
    </source>
</evidence>
<dbReference type="SUPFAM" id="SSF53098">
    <property type="entry name" value="Ribonuclease H-like"/>
    <property type="match status" value="1"/>
</dbReference>
<dbReference type="InterPro" id="IPR010921">
    <property type="entry name" value="Trp_repressor/repl_initiator"/>
</dbReference>
<dbReference type="InterPro" id="IPR050900">
    <property type="entry name" value="Transposase_IS3/IS150/IS904"/>
</dbReference>
<feature type="domain" description="Integrase catalytic" evidence="3">
    <location>
        <begin position="280"/>
        <end position="442"/>
    </location>
</feature>
<feature type="region of interest" description="Disordered" evidence="2">
    <location>
        <begin position="107"/>
        <end position="126"/>
    </location>
</feature>
<dbReference type="NCBIfam" id="NF033516">
    <property type="entry name" value="transpos_IS3"/>
    <property type="match status" value="1"/>
</dbReference>
<dbReference type="EMBL" id="VMHH01000001">
    <property type="protein sequence ID" value="TSJ76430.1"/>
    <property type="molecule type" value="Genomic_DNA"/>
</dbReference>
<dbReference type="Pfam" id="PF13276">
    <property type="entry name" value="HTH_21"/>
    <property type="match status" value="1"/>
</dbReference>
<dbReference type="InterPro" id="IPR036388">
    <property type="entry name" value="WH-like_DNA-bd_sf"/>
</dbReference>
<proteinExistence type="predicted"/>
<accession>A0ABY3E955</accession>
<dbReference type="Pfam" id="PF13518">
    <property type="entry name" value="HTH_28"/>
    <property type="match status" value="1"/>
</dbReference>
<dbReference type="InterPro" id="IPR048020">
    <property type="entry name" value="Transpos_IS3"/>
</dbReference>
<comment type="caution">
    <text evidence="4">The sequence shown here is derived from an EMBL/GenBank/DDBJ whole genome shotgun (WGS) entry which is preliminary data.</text>
</comment>
<organism evidence="4 5">
    <name type="scientific">Corynebacterium godavarianum</name>
    <dbReference type="NCBI Taxonomy" id="2054421"/>
    <lineage>
        <taxon>Bacteria</taxon>
        <taxon>Bacillati</taxon>
        <taxon>Actinomycetota</taxon>
        <taxon>Actinomycetes</taxon>
        <taxon>Mycobacteriales</taxon>
        <taxon>Corynebacteriaceae</taxon>
        <taxon>Corynebacterium</taxon>
    </lineage>
</organism>
<evidence type="ECO:0000259" key="3">
    <source>
        <dbReference type="PROSITE" id="PS50994"/>
    </source>
</evidence>
<dbReference type="SUPFAM" id="SSF48295">
    <property type="entry name" value="TrpR-like"/>
    <property type="match status" value="1"/>
</dbReference>
<dbReference type="InterPro" id="IPR001584">
    <property type="entry name" value="Integrase_cat-core"/>
</dbReference>
<dbReference type="PANTHER" id="PTHR46889:SF4">
    <property type="entry name" value="TRANSPOSASE INSO FOR INSERTION SEQUENCE ELEMENT IS911B-RELATED"/>
    <property type="match status" value="1"/>
</dbReference>
<evidence type="ECO:0000256" key="1">
    <source>
        <dbReference type="ARBA" id="ARBA00002286"/>
    </source>
</evidence>
<dbReference type="PANTHER" id="PTHR46889">
    <property type="entry name" value="TRANSPOSASE INSF FOR INSERTION SEQUENCE IS3B-RELATED"/>
    <property type="match status" value="1"/>
</dbReference>
<sequence>MRARSSLSEHQREQLVALFEQGMGFKAAATALGVSKYAVRMLYRRFTLHGRLCLVEKPTKQQYSFEIKKDVVQRHLAGETAMDLAREFGLSSEQLVSQWSWKWRKGGDDALKPKPKGRPKGSAALKPLSEEEKLRRQIARLEAENAYLKKIAELEESGTRLKVQAIVILKSQHRLEYLLEAAGMARSTFFYHQKRLSEPDKHAALKDAIRESFERNKHRYGYRRVLLDLRNQGWEVNHKLVFKLMREMGLRAKIRQRRPYVSCGGTVNRIADNTLDRNFTPDKPNTVFVSDVTEFRVAGRKVYLSPVMDLFDRTIVAHTVATSPSTAFTSASLAKAIVGCAPETGWMMHTDQGFQYQHSSWRNLIYDNGGVQSMSRKANCYDNAVMENFFGHLKTEMYHGEVFDTVAEFNQAIDDYIQWYNTERIQQRLKGLTPMQYRNQTLEALTT</sequence>
<evidence type="ECO:0000313" key="5">
    <source>
        <dbReference type="Proteomes" id="UP000320747"/>
    </source>
</evidence>
<reference evidence="4 5" key="1">
    <citation type="submission" date="2019-07" db="EMBL/GenBank/DDBJ databases">
        <title>Draft genome of Corynebacterium godavarianum and other related strains.</title>
        <authorList>
            <person name="Bernier A.-M."/>
            <person name="Bernard K."/>
        </authorList>
    </citation>
    <scope>NUCLEOTIDE SEQUENCE [LARGE SCALE GENOMIC DNA]</scope>
    <source>
        <strain evidence="4 5">LMG 29598</strain>
    </source>
</reference>
<evidence type="ECO:0000256" key="2">
    <source>
        <dbReference type="SAM" id="MobiDB-lite"/>
    </source>
</evidence>
<dbReference type="PROSITE" id="PS50994">
    <property type="entry name" value="INTEGRASE"/>
    <property type="match status" value="1"/>
</dbReference>
<keyword evidence="5" id="KW-1185">Reference proteome</keyword>
<dbReference type="InterPro" id="IPR012337">
    <property type="entry name" value="RNaseH-like_sf"/>
</dbReference>
<dbReference type="InterPro" id="IPR055247">
    <property type="entry name" value="InsJ-like_HTH"/>
</dbReference>
<dbReference type="Pfam" id="PF13333">
    <property type="entry name" value="rve_2"/>
    <property type="match status" value="1"/>
</dbReference>
<comment type="function">
    <text evidence="1">Involved in the transposition of the insertion sequence.</text>
</comment>
<protein>
    <submittedName>
        <fullName evidence="4">IS3 family transposase</fullName>
    </submittedName>
</protein>
<dbReference type="Gene3D" id="1.10.10.10">
    <property type="entry name" value="Winged helix-like DNA-binding domain superfamily/Winged helix DNA-binding domain"/>
    <property type="match status" value="1"/>
</dbReference>
<gene>
    <name evidence="4" type="ORF">FPH17_02295</name>
</gene>
<dbReference type="Gene3D" id="3.30.420.10">
    <property type="entry name" value="Ribonuclease H-like superfamily/Ribonuclease H"/>
    <property type="match status" value="1"/>
</dbReference>
<dbReference type="InterPro" id="IPR036397">
    <property type="entry name" value="RNaseH_sf"/>
</dbReference>
<dbReference type="Pfam" id="PF00665">
    <property type="entry name" value="rve"/>
    <property type="match status" value="1"/>
</dbReference>
<dbReference type="Proteomes" id="UP000320747">
    <property type="component" value="Unassembled WGS sequence"/>
</dbReference>
<dbReference type="InterPro" id="IPR025948">
    <property type="entry name" value="HTH-like_dom"/>
</dbReference>
<name>A0ABY3E955_9CORY</name>